<reference evidence="2" key="1">
    <citation type="submission" date="2021-11" db="EMBL/GenBank/DDBJ databases">
        <authorList>
            <consortium name="Genoscope - CEA"/>
            <person name="William W."/>
        </authorList>
    </citation>
    <scope>NUCLEOTIDE SEQUENCE</scope>
</reference>
<feature type="compositionally biased region" description="Low complexity" evidence="1">
    <location>
        <begin position="161"/>
        <end position="174"/>
    </location>
</feature>
<dbReference type="EMBL" id="CAKKNE010000003">
    <property type="protein sequence ID" value="CAH0372695.1"/>
    <property type="molecule type" value="Genomic_DNA"/>
</dbReference>
<feature type="region of interest" description="Disordered" evidence="1">
    <location>
        <begin position="380"/>
        <end position="403"/>
    </location>
</feature>
<protein>
    <submittedName>
        <fullName evidence="2">Uncharacterized protein</fullName>
    </submittedName>
</protein>
<feature type="compositionally biased region" description="Polar residues" evidence="1">
    <location>
        <begin position="183"/>
        <end position="195"/>
    </location>
</feature>
<gene>
    <name evidence="2" type="ORF">PECAL_3P27090</name>
</gene>
<evidence type="ECO:0000313" key="2">
    <source>
        <dbReference type="EMBL" id="CAH0372695.1"/>
    </source>
</evidence>
<feature type="region of interest" description="Disordered" evidence="1">
    <location>
        <begin position="154"/>
        <end position="236"/>
    </location>
</feature>
<keyword evidence="3" id="KW-1185">Reference proteome</keyword>
<accession>A0A8J2SIP4</accession>
<name>A0A8J2SIP4_9STRA</name>
<dbReference type="Proteomes" id="UP000789595">
    <property type="component" value="Unassembled WGS sequence"/>
</dbReference>
<organism evidence="2 3">
    <name type="scientific">Pelagomonas calceolata</name>
    <dbReference type="NCBI Taxonomy" id="35677"/>
    <lineage>
        <taxon>Eukaryota</taxon>
        <taxon>Sar</taxon>
        <taxon>Stramenopiles</taxon>
        <taxon>Ochrophyta</taxon>
        <taxon>Pelagophyceae</taxon>
        <taxon>Pelagomonadales</taxon>
        <taxon>Pelagomonadaceae</taxon>
        <taxon>Pelagomonas</taxon>
    </lineage>
</organism>
<proteinExistence type="predicted"/>
<sequence length="403" mass="43274">MYVGPWQEYRALARARHAEALYATRGPETQVADELERLRRALELVSGELPADKAAKVREALAPVAEPGPPPLPGLSWNPRAAPRRPAPVVRPVKPPPHVLTSLRLDDVRGGAATFLLGTRAPSTDASTAGKNASAHSAQALGLADFKNAFSTPLSSRGGPAARPLSARSARSQAWSEHRTSRSDSGATPRRTSLASKVAGARRRKQFARERRRPPAPRPTPEARSAYDRGKTAQFRRAERLGRRIHLASRTWCEAPSGSGRELAPRATAAARPPRPTATPVERARGRVGSMRRAYLEGARRGDDGPRRPSVPLPTVAAPAESAPAPGGAIAKFDLTAAQMGAVAKYFGDESTPPPPVATVAPDTPAETVDDLLNWAEGLEARERAMSPPPRLSPRRRRGDEWL</sequence>
<feature type="compositionally biased region" description="Basic and acidic residues" evidence="1">
    <location>
        <begin position="294"/>
        <end position="307"/>
    </location>
</feature>
<evidence type="ECO:0000256" key="1">
    <source>
        <dbReference type="SAM" id="MobiDB-lite"/>
    </source>
</evidence>
<feature type="region of interest" description="Disordered" evidence="1">
    <location>
        <begin position="255"/>
        <end position="324"/>
    </location>
</feature>
<feature type="compositionally biased region" description="Basic and acidic residues" evidence="1">
    <location>
        <begin position="225"/>
        <end position="236"/>
    </location>
</feature>
<evidence type="ECO:0000313" key="3">
    <source>
        <dbReference type="Proteomes" id="UP000789595"/>
    </source>
</evidence>
<feature type="compositionally biased region" description="Basic residues" evidence="1">
    <location>
        <begin position="200"/>
        <end position="215"/>
    </location>
</feature>
<feature type="region of interest" description="Disordered" evidence="1">
    <location>
        <begin position="64"/>
        <end position="99"/>
    </location>
</feature>
<comment type="caution">
    <text evidence="2">The sequence shown here is derived from an EMBL/GenBank/DDBJ whole genome shotgun (WGS) entry which is preliminary data.</text>
</comment>
<dbReference type="AlphaFoldDB" id="A0A8J2SIP4"/>